<keyword evidence="6" id="KW-0227">DNA damage</keyword>
<keyword evidence="5" id="KW-0255">Endonuclease</keyword>
<dbReference type="GO" id="GO:0003677">
    <property type="term" value="F:DNA binding"/>
    <property type="evidence" value="ECO:0007669"/>
    <property type="project" value="InterPro"/>
</dbReference>
<keyword evidence="7" id="KW-0378">Hydrolase</keyword>
<dbReference type="SUPFAM" id="SSF51658">
    <property type="entry name" value="Xylose isomerase-like"/>
    <property type="match status" value="1"/>
</dbReference>
<dbReference type="HAMAP" id="MF_00152">
    <property type="entry name" value="Nfo"/>
    <property type="match status" value="1"/>
</dbReference>
<keyword evidence="4" id="KW-0479">Metal-binding</keyword>
<dbReference type="Pfam" id="PF01261">
    <property type="entry name" value="AP_endonuc_2"/>
    <property type="match status" value="1"/>
</dbReference>
<dbReference type="NCBIfam" id="TIGR00587">
    <property type="entry name" value="nfo"/>
    <property type="match status" value="1"/>
</dbReference>
<name>A0A932CN47_UNCTE</name>
<dbReference type="InterPro" id="IPR001719">
    <property type="entry name" value="AP_endonuc_2"/>
</dbReference>
<evidence type="ECO:0000256" key="3">
    <source>
        <dbReference type="ARBA" id="ARBA00022722"/>
    </source>
</evidence>
<comment type="cofactor">
    <cofactor evidence="1">
        <name>Zn(2+)</name>
        <dbReference type="ChEBI" id="CHEBI:29105"/>
    </cofactor>
</comment>
<gene>
    <name evidence="11" type="ORF">HYY20_03920</name>
</gene>
<dbReference type="SMART" id="SM00518">
    <property type="entry name" value="AP2Ec"/>
    <property type="match status" value="1"/>
</dbReference>
<evidence type="ECO:0000313" key="12">
    <source>
        <dbReference type="Proteomes" id="UP000769766"/>
    </source>
</evidence>
<evidence type="ECO:0000256" key="1">
    <source>
        <dbReference type="ARBA" id="ARBA00001947"/>
    </source>
</evidence>
<evidence type="ECO:0000256" key="6">
    <source>
        <dbReference type="ARBA" id="ARBA00022763"/>
    </source>
</evidence>
<dbReference type="InterPro" id="IPR013022">
    <property type="entry name" value="Xyl_isomerase-like_TIM-brl"/>
</dbReference>
<accession>A0A932CN47</accession>
<organism evidence="11 12">
    <name type="scientific">Tectimicrobiota bacterium</name>
    <dbReference type="NCBI Taxonomy" id="2528274"/>
    <lineage>
        <taxon>Bacteria</taxon>
        <taxon>Pseudomonadati</taxon>
        <taxon>Nitrospinota/Tectimicrobiota group</taxon>
        <taxon>Candidatus Tectimicrobiota</taxon>
    </lineage>
</organism>
<dbReference type="AlphaFoldDB" id="A0A932CN47"/>
<comment type="caution">
    <text evidence="11">The sequence shown here is derived from an EMBL/GenBank/DDBJ whole genome shotgun (WGS) entry which is preliminary data.</text>
</comment>
<comment type="similarity">
    <text evidence="2">Belongs to the AP endonuclease 2 family.</text>
</comment>
<evidence type="ECO:0000256" key="4">
    <source>
        <dbReference type="ARBA" id="ARBA00022723"/>
    </source>
</evidence>
<dbReference type="GO" id="GO:0006284">
    <property type="term" value="P:base-excision repair"/>
    <property type="evidence" value="ECO:0007669"/>
    <property type="project" value="TreeGrafter"/>
</dbReference>
<dbReference type="PROSITE" id="PS00731">
    <property type="entry name" value="AP_NUCLEASE_F2_3"/>
    <property type="match status" value="1"/>
</dbReference>
<dbReference type="Gene3D" id="3.20.20.150">
    <property type="entry name" value="Divalent-metal-dependent TIM barrel enzymes"/>
    <property type="match status" value="1"/>
</dbReference>
<dbReference type="FunFam" id="3.20.20.150:FF:000001">
    <property type="entry name" value="Probable endonuclease 4"/>
    <property type="match status" value="1"/>
</dbReference>
<protein>
    <submittedName>
        <fullName evidence="11">Deoxyribonuclease IV</fullName>
    </submittedName>
</protein>
<evidence type="ECO:0000259" key="10">
    <source>
        <dbReference type="Pfam" id="PF01261"/>
    </source>
</evidence>
<keyword evidence="9" id="KW-0234">DNA repair</keyword>
<feature type="domain" description="Xylose isomerase-like TIM barrel" evidence="10">
    <location>
        <begin position="10"/>
        <end position="265"/>
    </location>
</feature>
<evidence type="ECO:0000256" key="2">
    <source>
        <dbReference type="ARBA" id="ARBA00005340"/>
    </source>
</evidence>
<evidence type="ECO:0000313" key="11">
    <source>
        <dbReference type="EMBL" id="MBI2876006.1"/>
    </source>
</evidence>
<dbReference type="CDD" id="cd00019">
    <property type="entry name" value="AP2Ec"/>
    <property type="match status" value="1"/>
</dbReference>
<dbReference type="Proteomes" id="UP000769766">
    <property type="component" value="Unassembled WGS sequence"/>
</dbReference>
<evidence type="ECO:0000256" key="8">
    <source>
        <dbReference type="ARBA" id="ARBA00022833"/>
    </source>
</evidence>
<sequence length="273" mass="29823">GLHRALLRGRELGCETIQLFTKSARQWAARDLRPEEVDRFRQVGRETAIAPVIAHEAYLTNLAAPQAELFEKSVEAFYRELLRAEQLGIPLLVVHPGFHLGAGEAAGLARVVEAIDRVHARGGALRVQIVLESTSGQGTAIGYTLEHLAALREGVRDPERVGICLDTAHLFAAGYDFRTEAGYAGMMARFEALLGLAALKVIHLNDSKKGLGSRIDRHEHIGQGAIGLEGLAHFLRDPRLHPLPMILETPKETEAADARNLAVLRRLRATPGV</sequence>
<evidence type="ECO:0000256" key="7">
    <source>
        <dbReference type="ARBA" id="ARBA00022801"/>
    </source>
</evidence>
<dbReference type="EMBL" id="JACPRF010000122">
    <property type="protein sequence ID" value="MBI2876006.1"/>
    <property type="molecule type" value="Genomic_DNA"/>
</dbReference>
<evidence type="ECO:0000256" key="9">
    <source>
        <dbReference type="ARBA" id="ARBA00023204"/>
    </source>
</evidence>
<reference evidence="11" key="1">
    <citation type="submission" date="2020-07" db="EMBL/GenBank/DDBJ databases">
        <title>Huge and variable diversity of episymbiotic CPR bacteria and DPANN archaea in groundwater ecosystems.</title>
        <authorList>
            <person name="He C.Y."/>
            <person name="Keren R."/>
            <person name="Whittaker M."/>
            <person name="Farag I.F."/>
            <person name="Doudna J."/>
            <person name="Cate J.H.D."/>
            <person name="Banfield J.F."/>
        </authorList>
    </citation>
    <scope>NUCLEOTIDE SEQUENCE</scope>
    <source>
        <strain evidence="11">NC_groundwater_672_Ag_B-0.1um_62_36</strain>
    </source>
</reference>
<dbReference type="GO" id="GO:0008081">
    <property type="term" value="F:phosphoric diester hydrolase activity"/>
    <property type="evidence" value="ECO:0007669"/>
    <property type="project" value="TreeGrafter"/>
</dbReference>
<keyword evidence="8" id="KW-0862">Zinc</keyword>
<feature type="non-terminal residue" evidence="11">
    <location>
        <position position="1"/>
    </location>
</feature>
<dbReference type="GO" id="GO:0003906">
    <property type="term" value="F:DNA-(apurinic or apyrimidinic site) endonuclease activity"/>
    <property type="evidence" value="ECO:0007669"/>
    <property type="project" value="TreeGrafter"/>
</dbReference>
<dbReference type="PANTHER" id="PTHR21445">
    <property type="entry name" value="ENDONUCLEASE IV ENDODEOXYRIBONUCLEASE IV"/>
    <property type="match status" value="1"/>
</dbReference>
<dbReference type="PANTHER" id="PTHR21445:SF0">
    <property type="entry name" value="APURINIC-APYRIMIDINIC ENDONUCLEASE"/>
    <property type="match status" value="1"/>
</dbReference>
<dbReference type="PROSITE" id="PS51432">
    <property type="entry name" value="AP_NUCLEASE_F2_4"/>
    <property type="match status" value="1"/>
</dbReference>
<keyword evidence="3" id="KW-0540">Nuclease</keyword>
<dbReference type="InterPro" id="IPR036237">
    <property type="entry name" value="Xyl_isomerase-like_sf"/>
</dbReference>
<dbReference type="GO" id="GO:0008270">
    <property type="term" value="F:zinc ion binding"/>
    <property type="evidence" value="ECO:0007669"/>
    <property type="project" value="InterPro"/>
</dbReference>
<dbReference type="InterPro" id="IPR018246">
    <property type="entry name" value="AP_endonuc_F2_Zn_BS"/>
</dbReference>
<proteinExistence type="inferred from homology"/>
<evidence type="ECO:0000256" key="5">
    <source>
        <dbReference type="ARBA" id="ARBA00022759"/>
    </source>
</evidence>